<sequence length="93" mass="10653">MKDIQVVSHAELLNEARATAREPCVMERGMRTFKSRRQAPRFVAVDAVAKPRFNRGRYPDSAQHDCDVRVCAFGEWNRVVLDAREPNLIGRVN</sequence>
<evidence type="ECO:0000313" key="1">
    <source>
        <dbReference type="EMBL" id="MCX2978807.1"/>
    </source>
</evidence>
<evidence type="ECO:0000313" key="2">
    <source>
        <dbReference type="Proteomes" id="UP001143304"/>
    </source>
</evidence>
<gene>
    <name evidence="1" type="ORF">EYC82_15680</name>
</gene>
<dbReference type="Proteomes" id="UP001143304">
    <property type="component" value="Unassembled WGS sequence"/>
</dbReference>
<dbReference type="RefSeq" id="WP_279250497.1">
    <property type="nucleotide sequence ID" value="NZ_SHNO01000001.1"/>
</dbReference>
<comment type="caution">
    <text evidence="1">The sequence shown here is derived from an EMBL/GenBank/DDBJ whole genome shotgun (WGS) entry which is preliminary data.</text>
</comment>
<organism evidence="1 2">
    <name type="scientific">Candidatus Marimicrobium litorale</name>
    <dbReference type="NCBI Taxonomy" id="2518991"/>
    <lineage>
        <taxon>Bacteria</taxon>
        <taxon>Pseudomonadati</taxon>
        <taxon>Pseudomonadota</taxon>
        <taxon>Gammaproteobacteria</taxon>
        <taxon>Cellvibrionales</taxon>
        <taxon>Halieaceae</taxon>
        <taxon>Marimicrobium</taxon>
    </lineage>
</organism>
<name>A0ABT3T947_9GAMM</name>
<protein>
    <submittedName>
        <fullName evidence="1">Uncharacterized protein</fullName>
    </submittedName>
</protein>
<accession>A0ABT3T947</accession>
<proteinExistence type="predicted"/>
<reference evidence="1" key="1">
    <citation type="submission" date="2019-02" db="EMBL/GenBank/DDBJ databases">
        <authorList>
            <person name="Li S.-H."/>
        </authorList>
    </citation>
    <scope>NUCLEOTIDE SEQUENCE</scope>
    <source>
        <strain evidence="1">IMCC11814</strain>
    </source>
</reference>
<dbReference type="EMBL" id="SHNO01000001">
    <property type="protein sequence ID" value="MCX2978807.1"/>
    <property type="molecule type" value="Genomic_DNA"/>
</dbReference>
<keyword evidence="2" id="KW-1185">Reference proteome</keyword>